<evidence type="ECO:0000256" key="1">
    <source>
        <dbReference type="SAM" id="Phobius"/>
    </source>
</evidence>
<keyword evidence="1" id="KW-0812">Transmembrane</keyword>
<protein>
    <submittedName>
        <fullName evidence="2">Uncharacterized protein</fullName>
    </submittedName>
</protein>
<gene>
    <name evidence="2" type="ORF">MENT_LOCUS48185</name>
</gene>
<feature type="transmembrane region" description="Helical" evidence="1">
    <location>
        <begin position="147"/>
        <end position="166"/>
    </location>
</feature>
<feature type="transmembrane region" description="Helical" evidence="1">
    <location>
        <begin position="105"/>
        <end position="120"/>
    </location>
</feature>
<proteinExistence type="predicted"/>
<name>A0A6V7X6Y9_MELEN</name>
<sequence length="188" mass="22567">MKIFSNKYPLNKIEINFYFFIWILHSLIAFVISIFVSSNPKKIGNWLNHWLEPSNYISNYFIDNSDVEWKLFKIAFKLILTTYALNSILLIIFKRIKFLNKEIKTLFILIPFWIVLHVNWTSLKCIFVISTFSLIIILISLLTKNQLFGWIFNLIFILKFINFISFSNKEPSKYYLEFNLYLYSSIKV</sequence>
<dbReference type="AlphaFoldDB" id="A0A6V7X6Y9"/>
<feature type="transmembrane region" description="Helical" evidence="1">
    <location>
        <begin position="15"/>
        <end position="36"/>
    </location>
</feature>
<accession>A0A6V7X6Y9</accession>
<reference evidence="2 3" key="1">
    <citation type="submission" date="2020-08" db="EMBL/GenBank/DDBJ databases">
        <authorList>
            <person name="Koutsovoulos G."/>
            <person name="Danchin GJ E."/>
        </authorList>
    </citation>
    <scope>NUCLEOTIDE SEQUENCE [LARGE SCALE GENOMIC DNA]</scope>
</reference>
<keyword evidence="1" id="KW-0472">Membrane</keyword>
<dbReference type="EMBL" id="CAJEWN010001180">
    <property type="protein sequence ID" value="CAD2195120.1"/>
    <property type="molecule type" value="Genomic_DNA"/>
</dbReference>
<dbReference type="Proteomes" id="UP000580250">
    <property type="component" value="Unassembled WGS sequence"/>
</dbReference>
<evidence type="ECO:0000313" key="3">
    <source>
        <dbReference type="Proteomes" id="UP000580250"/>
    </source>
</evidence>
<organism evidence="2 3">
    <name type="scientific">Meloidogyne enterolobii</name>
    <name type="common">Root-knot nematode worm</name>
    <name type="synonym">Meloidogyne mayaguensis</name>
    <dbReference type="NCBI Taxonomy" id="390850"/>
    <lineage>
        <taxon>Eukaryota</taxon>
        <taxon>Metazoa</taxon>
        <taxon>Ecdysozoa</taxon>
        <taxon>Nematoda</taxon>
        <taxon>Chromadorea</taxon>
        <taxon>Rhabditida</taxon>
        <taxon>Tylenchina</taxon>
        <taxon>Tylenchomorpha</taxon>
        <taxon>Tylenchoidea</taxon>
        <taxon>Meloidogynidae</taxon>
        <taxon>Meloidogyninae</taxon>
        <taxon>Meloidogyne</taxon>
    </lineage>
</organism>
<evidence type="ECO:0000313" key="2">
    <source>
        <dbReference type="EMBL" id="CAD2195120.1"/>
    </source>
</evidence>
<comment type="caution">
    <text evidence="2">The sequence shown here is derived from an EMBL/GenBank/DDBJ whole genome shotgun (WGS) entry which is preliminary data.</text>
</comment>
<feature type="transmembrane region" description="Helical" evidence="1">
    <location>
        <begin position="74"/>
        <end position="93"/>
    </location>
</feature>
<keyword evidence="1" id="KW-1133">Transmembrane helix</keyword>